<organism evidence="2 3">
    <name type="scientific">Luteibacter pinisoli</name>
    <dbReference type="NCBI Taxonomy" id="2589080"/>
    <lineage>
        <taxon>Bacteria</taxon>
        <taxon>Pseudomonadati</taxon>
        <taxon>Pseudomonadota</taxon>
        <taxon>Gammaproteobacteria</taxon>
        <taxon>Lysobacterales</taxon>
        <taxon>Rhodanobacteraceae</taxon>
        <taxon>Luteibacter</taxon>
    </lineage>
</organism>
<dbReference type="KEGG" id="lpy:FIV34_17510"/>
<name>A0A4Y5Z6N5_9GAMM</name>
<keyword evidence="1" id="KW-1133">Transmembrane helix</keyword>
<evidence type="ECO:0000313" key="3">
    <source>
        <dbReference type="Proteomes" id="UP000316093"/>
    </source>
</evidence>
<feature type="transmembrane region" description="Helical" evidence="1">
    <location>
        <begin position="264"/>
        <end position="283"/>
    </location>
</feature>
<reference evidence="2 3" key="1">
    <citation type="submission" date="2019-06" db="EMBL/GenBank/DDBJ databases">
        <title>A complete genome sequence for Luteibacter pinisoli MAH-14.</title>
        <authorList>
            <person name="Baltrus D.A."/>
        </authorList>
    </citation>
    <scope>NUCLEOTIDE SEQUENCE [LARGE SCALE GENOMIC DNA]</scope>
    <source>
        <strain evidence="2 3">MAH-14</strain>
    </source>
</reference>
<keyword evidence="3" id="KW-1185">Reference proteome</keyword>
<sequence length="284" mass="32062">MSRTWIYTLMVSVIAFFTDWIDYNLGGIALFAIGIPYILLSRYVADRFGDDGRADAWRLRSRMHVMRDLVRKTFGLPPIRRSWPMTKAGERKRSKSMGSAFRSEMQRAVISDLRCRGFECSPADRGAYDPRFQQRTYPFGLMRRRRDSGIDVVEIMMHGFAPFSFYIQFFRTPDDSPDSPLTDPVDVFESPNPDSKYLLCASTLGRQLHRLAPPGGAADAEYLASAVNRVASLLPQIDDMLIWGRFGSHVTATGHGPLRRSTRLATCLYVVGMVAIVVIYVALG</sequence>
<proteinExistence type="predicted"/>
<feature type="transmembrane region" description="Helical" evidence="1">
    <location>
        <begin position="20"/>
        <end position="40"/>
    </location>
</feature>
<dbReference type="AlphaFoldDB" id="A0A4Y5Z6N5"/>
<keyword evidence="1" id="KW-0812">Transmembrane</keyword>
<dbReference type="EMBL" id="CP041046">
    <property type="protein sequence ID" value="QDE40877.1"/>
    <property type="molecule type" value="Genomic_DNA"/>
</dbReference>
<keyword evidence="1" id="KW-0472">Membrane</keyword>
<accession>A0A4Y5Z6N5</accession>
<evidence type="ECO:0000256" key="1">
    <source>
        <dbReference type="SAM" id="Phobius"/>
    </source>
</evidence>
<dbReference type="RefSeq" id="WP_139984802.1">
    <property type="nucleotide sequence ID" value="NZ_CP041046.1"/>
</dbReference>
<evidence type="ECO:0000313" key="2">
    <source>
        <dbReference type="EMBL" id="QDE40877.1"/>
    </source>
</evidence>
<gene>
    <name evidence="2" type="ORF">FIV34_17510</name>
</gene>
<protein>
    <submittedName>
        <fullName evidence="2">Uncharacterized protein</fullName>
    </submittedName>
</protein>
<dbReference type="Proteomes" id="UP000316093">
    <property type="component" value="Chromosome"/>
</dbReference>